<dbReference type="InterPro" id="IPR002347">
    <property type="entry name" value="SDR_fam"/>
</dbReference>
<dbReference type="Proteomes" id="UP000199021">
    <property type="component" value="Unassembled WGS sequence"/>
</dbReference>
<comment type="similarity">
    <text evidence="1">Belongs to the short-chain dehydrogenases/reductases (SDR) family.</text>
</comment>
<keyword evidence="2" id="KW-0560">Oxidoreductase</keyword>
<dbReference type="Pfam" id="PF13561">
    <property type="entry name" value="adh_short_C2"/>
    <property type="match status" value="1"/>
</dbReference>
<gene>
    <name evidence="4" type="ORF">SAMN05444359_11515</name>
</gene>
<dbReference type="FunFam" id="3.40.50.720:FF:000084">
    <property type="entry name" value="Short-chain dehydrogenase reductase"/>
    <property type="match status" value="1"/>
</dbReference>
<accession>A0A1H9III5</accession>
<evidence type="ECO:0000313" key="4">
    <source>
        <dbReference type="EMBL" id="SEQ74404.1"/>
    </source>
</evidence>
<dbReference type="STRING" id="478744.SAMN05444359_11515"/>
<proteinExistence type="inferred from homology"/>
<evidence type="ECO:0000256" key="2">
    <source>
        <dbReference type="ARBA" id="ARBA00023002"/>
    </source>
</evidence>
<dbReference type="EMBL" id="FOFB01000015">
    <property type="protein sequence ID" value="SEQ74404.1"/>
    <property type="molecule type" value="Genomic_DNA"/>
</dbReference>
<name>A0A1H9III5_9BACT</name>
<dbReference type="RefSeq" id="WP_090169555.1">
    <property type="nucleotide sequence ID" value="NZ_FOFB01000015.1"/>
</dbReference>
<dbReference type="Gene3D" id="3.40.50.720">
    <property type="entry name" value="NAD(P)-binding Rossmann-like Domain"/>
    <property type="match status" value="1"/>
</dbReference>
<keyword evidence="5" id="KW-1185">Reference proteome</keyword>
<dbReference type="OrthoDB" id="9803333at2"/>
<dbReference type="GO" id="GO:0016614">
    <property type="term" value="F:oxidoreductase activity, acting on CH-OH group of donors"/>
    <property type="evidence" value="ECO:0007669"/>
    <property type="project" value="UniProtKB-ARBA"/>
</dbReference>
<dbReference type="PANTHER" id="PTHR48107:SF16">
    <property type="entry name" value="NADPH-DEPENDENT ALDEHYDE REDUCTASE 1, CHLOROPLASTIC"/>
    <property type="match status" value="1"/>
</dbReference>
<organism evidence="4 5">
    <name type="scientific">Neolewinella agarilytica</name>
    <dbReference type="NCBI Taxonomy" id="478744"/>
    <lineage>
        <taxon>Bacteria</taxon>
        <taxon>Pseudomonadati</taxon>
        <taxon>Bacteroidota</taxon>
        <taxon>Saprospiria</taxon>
        <taxon>Saprospirales</taxon>
        <taxon>Lewinellaceae</taxon>
        <taxon>Neolewinella</taxon>
    </lineage>
</organism>
<protein>
    <submittedName>
        <fullName evidence="4">NAD(P)-dependent dehydrogenase, short-chain alcohol dehydrogenase family</fullName>
    </submittedName>
</protein>
<dbReference type="PRINTS" id="PR00080">
    <property type="entry name" value="SDRFAMILY"/>
</dbReference>
<reference evidence="5" key="1">
    <citation type="submission" date="2016-10" db="EMBL/GenBank/DDBJ databases">
        <authorList>
            <person name="Varghese N."/>
            <person name="Submissions S."/>
        </authorList>
    </citation>
    <scope>NUCLEOTIDE SEQUENCE [LARGE SCALE GENOMIC DNA]</scope>
    <source>
        <strain evidence="5">DSM 24740</strain>
    </source>
</reference>
<sequence>MKPDANDIDNQVQDRNPGVEFKMDPSPEVIRDGYRGSGKLENKVAIITGGDSGIGRSVAVHFAREGADVAIVYLNEDRDARTTKELVEREGRRCLTFAGDQGDSSFCNYVVKETIAEFGQLDCLVNNAGFQDQIEDFTKISDEHWRKTFRTNVDGYFFFARAAMPHLKKGSTIINTSSVNAFMGMGSMLDYSSTKGANLAFSRSLADSLTPKGIRVNTVAPGPIWTPFIPGGMNNTKDFGANTPMGRPGQPSELGPAYVFLASEDSSYIAGQTIHINGGMVTGG</sequence>
<evidence type="ECO:0000256" key="3">
    <source>
        <dbReference type="SAM" id="MobiDB-lite"/>
    </source>
</evidence>
<dbReference type="InterPro" id="IPR036291">
    <property type="entry name" value="NAD(P)-bd_dom_sf"/>
</dbReference>
<dbReference type="InParanoid" id="A0A1H9III5"/>
<evidence type="ECO:0000313" key="5">
    <source>
        <dbReference type="Proteomes" id="UP000199021"/>
    </source>
</evidence>
<dbReference type="CDD" id="cd05355">
    <property type="entry name" value="SDR_c1"/>
    <property type="match status" value="1"/>
</dbReference>
<feature type="region of interest" description="Disordered" evidence="3">
    <location>
        <begin position="1"/>
        <end position="27"/>
    </location>
</feature>
<dbReference type="AlphaFoldDB" id="A0A1H9III5"/>
<dbReference type="PRINTS" id="PR00081">
    <property type="entry name" value="GDHRDH"/>
</dbReference>
<dbReference type="PANTHER" id="PTHR48107">
    <property type="entry name" value="NADPH-DEPENDENT ALDEHYDE REDUCTASE-LIKE PROTEIN, CHLOROPLASTIC-RELATED"/>
    <property type="match status" value="1"/>
</dbReference>
<dbReference type="SUPFAM" id="SSF51735">
    <property type="entry name" value="NAD(P)-binding Rossmann-fold domains"/>
    <property type="match status" value="1"/>
</dbReference>
<evidence type="ECO:0000256" key="1">
    <source>
        <dbReference type="ARBA" id="ARBA00006484"/>
    </source>
</evidence>
<dbReference type="FunCoup" id="A0A1H9III5">
    <property type="interactions" value="102"/>
</dbReference>